<dbReference type="InterPro" id="IPR035434">
    <property type="entry name" value="GCL_bact_plant"/>
</dbReference>
<keyword evidence="2 4" id="KW-0547">Nucleotide-binding</keyword>
<organism evidence="5 6">
    <name type="scientific">Nannocystis pusilla</name>
    <dbReference type="NCBI Taxonomy" id="889268"/>
    <lineage>
        <taxon>Bacteria</taxon>
        <taxon>Pseudomonadati</taxon>
        <taxon>Myxococcota</taxon>
        <taxon>Polyangia</taxon>
        <taxon>Nannocystales</taxon>
        <taxon>Nannocystaceae</taxon>
        <taxon>Nannocystis</taxon>
    </lineage>
</organism>
<dbReference type="Proteomes" id="UP001139031">
    <property type="component" value="Unassembled WGS sequence"/>
</dbReference>
<gene>
    <name evidence="5" type="ORF">K7C98_18280</name>
</gene>
<dbReference type="PANTHER" id="PTHR34378:SF1">
    <property type="entry name" value="GLUTAMATE--CYSTEINE LIGASE, CHLOROPLASTIC"/>
    <property type="match status" value="1"/>
</dbReference>
<sequence>MSSTPETPASAAPLQPEDLTGFFRRAERPDPRSHKIGTEHEKFGVVVADGSYRPVEYEAHVLAVMQAFMARYGWKPGGERGNDGALISLERDGASITLEPGGQFELSGKPLADVHQTCQEFTQHQRELHAVSQELGIAWLASGFHPFATREEVHWMPKPRYAVMRAYLPTRGQRGLDMMLRTCTVQANFDFASEQQAGTRFRLAMGVSALTTALFANSPYKEGEDRGFASLRSDNWTDVDAARCGLLPWAFQAPFSYQRYVDWALDVPMFFIRRQGRYIPLHVPFRQYMASGYVDPEGVRHSATQGDWELHLSTLFPEIRLKPYLEVRGCDSVRQNVVCALPALWKGLLYDDDASEAAWELVAGLDFGERLALWAECRQAALASPRVRSLCERLLAIARGGLERADIRDHRGRTESFFLDPLDALVAAGTSPADVARAQIGPHPGRDSAGRRAFVRAFHFAGAGLEDT</sequence>
<keyword evidence="1 4" id="KW-0436">Ligase</keyword>
<dbReference type="RefSeq" id="WP_224192972.1">
    <property type="nucleotide sequence ID" value="NZ_JAIRAU010000024.1"/>
</dbReference>
<dbReference type="InterPro" id="IPR014746">
    <property type="entry name" value="Gln_synth/guanido_kin_cat_dom"/>
</dbReference>
<dbReference type="Pfam" id="PF04107">
    <property type="entry name" value="GCS2"/>
    <property type="match status" value="1"/>
</dbReference>
<dbReference type="SUPFAM" id="SSF55931">
    <property type="entry name" value="Glutamine synthetase/guanido kinase"/>
    <property type="match status" value="1"/>
</dbReference>
<comment type="catalytic activity">
    <reaction evidence="4">
        <text>L-cysteine + L-glutamate + ATP = gamma-L-glutamyl-L-cysteine + ADP + phosphate + H(+)</text>
        <dbReference type="Rhea" id="RHEA:13285"/>
        <dbReference type="ChEBI" id="CHEBI:15378"/>
        <dbReference type="ChEBI" id="CHEBI:29985"/>
        <dbReference type="ChEBI" id="CHEBI:30616"/>
        <dbReference type="ChEBI" id="CHEBI:35235"/>
        <dbReference type="ChEBI" id="CHEBI:43474"/>
        <dbReference type="ChEBI" id="CHEBI:58173"/>
        <dbReference type="ChEBI" id="CHEBI:456216"/>
        <dbReference type="EC" id="6.3.2.2"/>
    </reaction>
</comment>
<evidence type="ECO:0000256" key="4">
    <source>
        <dbReference type="PIRNR" id="PIRNR017901"/>
    </source>
</evidence>
<comment type="similarity">
    <text evidence="4">Belongs to the glutamate--cysteine ligase type 2 family. EgtA subfamily.</text>
</comment>
<accession>A0ABS7TSJ1</accession>
<keyword evidence="3 4" id="KW-0067">ATP-binding</keyword>
<dbReference type="EC" id="6.3.2.2" evidence="4"/>
<reference evidence="5" key="1">
    <citation type="submission" date="2021-08" db="EMBL/GenBank/DDBJ databases">
        <authorList>
            <person name="Stevens D.C."/>
        </authorList>
    </citation>
    <scope>NUCLEOTIDE SEQUENCE</scope>
    <source>
        <strain evidence="5">DSM 53165</strain>
    </source>
</reference>
<dbReference type="PANTHER" id="PTHR34378">
    <property type="entry name" value="GLUTAMATE--CYSTEINE LIGASE, CHLOROPLASTIC"/>
    <property type="match status" value="1"/>
</dbReference>
<name>A0ABS7TSJ1_9BACT</name>
<dbReference type="EMBL" id="JAIRAU010000024">
    <property type="protein sequence ID" value="MBZ5711199.1"/>
    <property type="molecule type" value="Genomic_DNA"/>
</dbReference>
<evidence type="ECO:0000256" key="2">
    <source>
        <dbReference type="ARBA" id="ARBA00022741"/>
    </source>
</evidence>
<dbReference type="PIRSF" id="PIRSF017901">
    <property type="entry name" value="GCL"/>
    <property type="match status" value="1"/>
</dbReference>
<evidence type="ECO:0000313" key="6">
    <source>
        <dbReference type="Proteomes" id="UP001139031"/>
    </source>
</evidence>
<keyword evidence="6" id="KW-1185">Reference proteome</keyword>
<comment type="caution">
    <text evidence="5">The sequence shown here is derived from an EMBL/GenBank/DDBJ whole genome shotgun (WGS) entry which is preliminary data.</text>
</comment>
<dbReference type="Gene3D" id="3.30.590.20">
    <property type="match status" value="1"/>
</dbReference>
<evidence type="ECO:0000256" key="1">
    <source>
        <dbReference type="ARBA" id="ARBA00022598"/>
    </source>
</evidence>
<dbReference type="InterPro" id="IPR006336">
    <property type="entry name" value="GCS2"/>
</dbReference>
<evidence type="ECO:0000313" key="5">
    <source>
        <dbReference type="EMBL" id="MBZ5711199.1"/>
    </source>
</evidence>
<comment type="function">
    <text evidence="4">Catalyzes the synthesis of gamma-glutamylcysteine (gamma-GC).</text>
</comment>
<dbReference type="GO" id="GO:0016874">
    <property type="term" value="F:ligase activity"/>
    <property type="evidence" value="ECO:0007669"/>
    <property type="project" value="UniProtKB-KW"/>
</dbReference>
<proteinExistence type="inferred from homology"/>
<evidence type="ECO:0000256" key="3">
    <source>
        <dbReference type="ARBA" id="ARBA00022840"/>
    </source>
</evidence>
<protein>
    <recommendedName>
        <fullName evidence="4">Glutamate--cysteine ligase</fullName>
        <ecNumber evidence="4">6.3.2.2</ecNumber>
    </recommendedName>
</protein>